<feature type="chain" id="PRO_5035238504" description="SPOR domain-containing protein" evidence="2">
    <location>
        <begin position="24"/>
        <end position="503"/>
    </location>
</feature>
<name>A0A8J7CDL5_9PROT</name>
<dbReference type="PROSITE" id="PS51257">
    <property type="entry name" value="PROKAR_LIPOPROTEIN"/>
    <property type="match status" value="1"/>
</dbReference>
<dbReference type="InterPro" id="IPR011990">
    <property type="entry name" value="TPR-like_helical_dom_sf"/>
</dbReference>
<feature type="region of interest" description="Disordered" evidence="1">
    <location>
        <begin position="210"/>
        <end position="229"/>
    </location>
</feature>
<evidence type="ECO:0000313" key="4">
    <source>
        <dbReference type="Proteomes" id="UP000631034"/>
    </source>
</evidence>
<gene>
    <name evidence="3" type="ORF">IHV25_09425</name>
</gene>
<dbReference type="AlphaFoldDB" id="A0A8J7CDL5"/>
<feature type="compositionally biased region" description="Low complexity" evidence="1">
    <location>
        <begin position="370"/>
        <end position="422"/>
    </location>
</feature>
<dbReference type="Proteomes" id="UP000631034">
    <property type="component" value="Unassembled WGS sequence"/>
</dbReference>
<feature type="region of interest" description="Disordered" evidence="1">
    <location>
        <begin position="169"/>
        <end position="196"/>
    </location>
</feature>
<protein>
    <recommendedName>
        <fullName evidence="5">SPOR domain-containing protein</fullName>
    </recommendedName>
</protein>
<accession>A0A8J7CDL5</accession>
<sequence length="503" mass="52208">MAMLRKSAFPAGLMFSVALLVGACGPGVSRDGTYITTSIRASDVALAALAKGDFLNAESYSSRALVADDRNPYALLAQALVYQNTDRPAEAIQTYQTLLALKPGAEAVLGQWFTLEAVPITEIARKNLDVLKMLPETRALTEGQGGTAIALQPTVTGSRAVADRILSGGLAKPDPAQASASRAGQPRARAGAAMTPAAGWSDVVGPVAEPDRTAARTSPAQAPGPQGLSQAAMERLRILHRLYDEKLISRGEFDARRLANLGAVLPLTFPPPSTRALMPAPGPSEVSGRLNDLRLTLQKGGITQSRFDAERTAILDALLPDRPTAWQPVAQPGTSEAARATYARRLNTLLATGLVTEPEAKRELAALSGPRARPASAEPAATRPTGPSGPAASGGPASGVATSGASAGPVAGTAGAPDGTPPRTTLVHLASYRSDDAARQGWKELQARYPALLGSSQSVLRAVTLTGEGRFIRLLAGPLESGVATNLCLALKSRGQYCTPEKM</sequence>
<keyword evidence="2" id="KW-0732">Signal</keyword>
<dbReference type="Gene3D" id="1.25.40.10">
    <property type="entry name" value="Tetratricopeptide repeat domain"/>
    <property type="match status" value="1"/>
</dbReference>
<evidence type="ECO:0000256" key="1">
    <source>
        <dbReference type="SAM" id="MobiDB-lite"/>
    </source>
</evidence>
<keyword evidence="4" id="KW-1185">Reference proteome</keyword>
<dbReference type="SUPFAM" id="SSF48452">
    <property type="entry name" value="TPR-like"/>
    <property type="match status" value="1"/>
</dbReference>
<proteinExistence type="predicted"/>
<evidence type="ECO:0000313" key="3">
    <source>
        <dbReference type="EMBL" id="MBE1237863.1"/>
    </source>
</evidence>
<feature type="signal peptide" evidence="2">
    <location>
        <begin position="1"/>
        <end position="23"/>
    </location>
</feature>
<dbReference type="EMBL" id="JACZHT010000008">
    <property type="protein sequence ID" value="MBE1237863.1"/>
    <property type="molecule type" value="Genomic_DNA"/>
</dbReference>
<reference evidence="3" key="1">
    <citation type="submission" date="2020-10" db="EMBL/GenBank/DDBJ databases">
        <title>Genome sequence of the unusual species of purple photosynthetic bacteria, Phaeovibrio sulfidiphilus DSM 23193, type strain.</title>
        <authorList>
            <person name="Kyndt J.A."/>
            <person name="Meyer T.E."/>
        </authorList>
    </citation>
    <scope>NUCLEOTIDE SEQUENCE</scope>
    <source>
        <strain evidence="3">DSM 23193</strain>
    </source>
</reference>
<feature type="compositionally biased region" description="Low complexity" evidence="1">
    <location>
        <begin position="175"/>
        <end position="196"/>
    </location>
</feature>
<organism evidence="3 4">
    <name type="scientific">Phaeovibrio sulfidiphilus</name>
    <dbReference type="NCBI Taxonomy" id="1220600"/>
    <lineage>
        <taxon>Bacteria</taxon>
        <taxon>Pseudomonadati</taxon>
        <taxon>Pseudomonadota</taxon>
        <taxon>Alphaproteobacteria</taxon>
        <taxon>Rhodospirillales</taxon>
        <taxon>Rhodospirillaceae</taxon>
        <taxon>Phaeovibrio</taxon>
    </lineage>
</organism>
<evidence type="ECO:0000256" key="2">
    <source>
        <dbReference type="SAM" id="SignalP"/>
    </source>
</evidence>
<evidence type="ECO:0008006" key="5">
    <source>
        <dbReference type="Google" id="ProtNLM"/>
    </source>
</evidence>
<feature type="region of interest" description="Disordered" evidence="1">
    <location>
        <begin position="366"/>
        <end position="423"/>
    </location>
</feature>
<comment type="caution">
    <text evidence="3">The sequence shown here is derived from an EMBL/GenBank/DDBJ whole genome shotgun (WGS) entry which is preliminary data.</text>
</comment>